<keyword evidence="2" id="KW-0813">Transport</keyword>
<dbReference type="Gene3D" id="1.20.1250.20">
    <property type="entry name" value="MFS general substrate transporter like domains"/>
    <property type="match status" value="1"/>
</dbReference>
<dbReference type="GO" id="GO:0016020">
    <property type="term" value="C:membrane"/>
    <property type="evidence" value="ECO:0007669"/>
    <property type="project" value="UniProtKB-SubCell"/>
</dbReference>
<evidence type="ECO:0000256" key="5">
    <source>
        <dbReference type="ARBA" id="ARBA00023136"/>
    </source>
</evidence>
<keyword evidence="5 6" id="KW-0472">Membrane</keyword>
<organism evidence="8 9">
    <name type="scientific">Vibrio cholerae</name>
    <dbReference type="NCBI Taxonomy" id="666"/>
    <lineage>
        <taxon>Bacteria</taxon>
        <taxon>Pseudomonadati</taxon>
        <taxon>Pseudomonadota</taxon>
        <taxon>Gammaproteobacteria</taxon>
        <taxon>Vibrionales</taxon>
        <taxon>Vibrionaceae</taxon>
        <taxon>Vibrio</taxon>
    </lineage>
</organism>
<dbReference type="SUPFAM" id="SSF103473">
    <property type="entry name" value="MFS general substrate transporter"/>
    <property type="match status" value="1"/>
</dbReference>
<evidence type="ECO:0000259" key="7">
    <source>
        <dbReference type="PROSITE" id="PS50850"/>
    </source>
</evidence>
<reference evidence="8" key="1">
    <citation type="submission" date="2021-05" db="EMBL/GenBank/DDBJ databases">
        <authorList>
            <person name="Stine C."/>
        </authorList>
    </citation>
    <scope>NUCLEOTIDE SEQUENCE</scope>
    <source>
        <strain evidence="8">TDS0091212</strain>
    </source>
</reference>
<dbReference type="GO" id="GO:0022857">
    <property type="term" value="F:transmembrane transporter activity"/>
    <property type="evidence" value="ECO:0007669"/>
    <property type="project" value="InterPro"/>
</dbReference>
<dbReference type="Pfam" id="PF07690">
    <property type="entry name" value="MFS_1"/>
    <property type="match status" value="1"/>
</dbReference>
<dbReference type="InterPro" id="IPR036259">
    <property type="entry name" value="MFS_trans_sf"/>
</dbReference>
<evidence type="ECO:0000313" key="9">
    <source>
        <dbReference type="Proteomes" id="UP001196338"/>
    </source>
</evidence>
<dbReference type="PANTHER" id="PTHR43791:SF36">
    <property type="entry name" value="TRANSPORTER, PUTATIVE (AFU_ORTHOLOGUE AFUA_6G08340)-RELATED"/>
    <property type="match status" value="1"/>
</dbReference>
<evidence type="ECO:0000256" key="6">
    <source>
        <dbReference type="SAM" id="Phobius"/>
    </source>
</evidence>
<dbReference type="AlphaFoldDB" id="A0AAW4KQN2"/>
<comment type="caution">
    <text evidence="8">The sequence shown here is derived from an EMBL/GenBank/DDBJ whole genome shotgun (WGS) entry which is preliminary data.</text>
</comment>
<protein>
    <submittedName>
        <fullName evidence="8">MFS transporter</fullName>
    </submittedName>
</protein>
<dbReference type="EMBL" id="JAHBND010000190">
    <property type="protein sequence ID" value="MBS7672927.1"/>
    <property type="molecule type" value="Genomic_DNA"/>
</dbReference>
<evidence type="ECO:0000256" key="1">
    <source>
        <dbReference type="ARBA" id="ARBA00004141"/>
    </source>
</evidence>
<feature type="non-terminal residue" evidence="8">
    <location>
        <position position="132"/>
    </location>
</feature>
<sequence length="132" mass="14396">HMGADVGIGDAAYGLGAGLFFIGYFLFEIPSNLMLDRFGARRWFARIMITWGAITIGMAFVQGPHSFYVMRFLLGAAEAGFFPGVLYYITQWFPVRHRGKILGLFILSQPIAMMITGPVSGGLLGMDGILGP</sequence>
<feature type="transmembrane region" description="Helical" evidence="6">
    <location>
        <begin position="12"/>
        <end position="31"/>
    </location>
</feature>
<dbReference type="PROSITE" id="PS50850">
    <property type="entry name" value="MFS"/>
    <property type="match status" value="1"/>
</dbReference>
<gene>
    <name evidence="8" type="ORF">KIN13_05685</name>
</gene>
<name>A0AAW4KQN2_VIBCL</name>
<evidence type="ECO:0000256" key="2">
    <source>
        <dbReference type="ARBA" id="ARBA00022448"/>
    </source>
</evidence>
<comment type="subcellular location">
    <subcellularLocation>
        <location evidence="1">Membrane</location>
        <topology evidence="1">Multi-pass membrane protein</topology>
    </subcellularLocation>
</comment>
<dbReference type="InterPro" id="IPR011701">
    <property type="entry name" value="MFS"/>
</dbReference>
<dbReference type="InterPro" id="IPR020846">
    <property type="entry name" value="MFS_dom"/>
</dbReference>
<accession>A0AAW4KQN2</accession>
<keyword evidence="4 6" id="KW-1133">Transmembrane helix</keyword>
<feature type="domain" description="Major facilitator superfamily (MFS) profile" evidence="7">
    <location>
        <begin position="1"/>
        <end position="132"/>
    </location>
</feature>
<feature type="non-terminal residue" evidence="8">
    <location>
        <position position="1"/>
    </location>
</feature>
<evidence type="ECO:0000256" key="4">
    <source>
        <dbReference type="ARBA" id="ARBA00022989"/>
    </source>
</evidence>
<evidence type="ECO:0000256" key="3">
    <source>
        <dbReference type="ARBA" id="ARBA00022692"/>
    </source>
</evidence>
<dbReference type="PANTHER" id="PTHR43791">
    <property type="entry name" value="PERMEASE-RELATED"/>
    <property type="match status" value="1"/>
</dbReference>
<feature type="transmembrane region" description="Helical" evidence="6">
    <location>
        <begin position="67"/>
        <end position="89"/>
    </location>
</feature>
<proteinExistence type="predicted"/>
<reference evidence="8" key="2">
    <citation type="submission" date="2023-08" db="EMBL/GenBank/DDBJ databases">
        <title>Vibrio cholerae Outbreaks in Tanzania Exemplify Founder Flush: Simultaneous Increases in Population Size and Genetic Diversity.</title>
        <authorList>
            <person name="Debes A.K."/>
            <person name="Mohammed A."/>
            <person name="Maseke I."/>
            <person name="Almeida M."/>
            <person name="Li S."/>
            <person name="Matimba H."/>
            <person name="Joachim A."/>
            <person name="Mizinduko M."/>
            <person name="Nyanga S."/>
            <person name="Kelly M."/>
            <person name="Kachwamba Y."/>
            <person name="Schaffer A.M."/>
            <person name="Nyanga A.S."/>
            <person name="Mghamba J."/>
            <person name="Mosha F.S."/>
            <person name="Sack D.A."/>
            <person name="Stine O.C."/>
        </authorList>
    </citation>
    <scope>NUCLEOTIDE SEQUENCE</scope>
    <source>
        <strain evidence="8">TDS0091212</strain>
    </source>
</reference>
<evidence type="ECO:0000313" key="8">
    <source>
        <dbReference type="EMBL" id="MBS7672927.1"/>
    </source>
</evidence>
<dbReference type="Proteomes" id="UP001196338">
    <property type="component" value="Unassembled WGS sequence"/>
</dbReference>
<feature type="transmembrane region" description="Helical" evidence="6">
    <location>
        <begin position="43"/>
        <end position="61"/>
    </location>
</feature>
<feature type="transmembrane region" description="Helical" evidence="6">
    <location>
        <begin position="101"/>
        <end position="124"/>
    </location>
</feature>
<keyword evidence="3 6" id="KW-0812">Transmembrane</keyword>